<dbReference type="EMBL" id="MBTF01000003">
    <property type="protein sequence ID" value="OOQ60974.1"/>
    <property type="molecule type" value="Genomic_DNA"/>
</dbReference>
<dbReference type="RefSeq" id="WP_078346796.1">
    <property type="nucleotide sequence ID" value="NZ_MBTF01000003.1"/>
</dbReference>
<gene>
    <name evidence="1" type="ORF">BC343_21200</name>
</gene>
<organism evidence="1 2">
    <name type="scientific">Mucilaginibacter pedocola</name>
    <dbReference type="NCBI Taxonomy" id="1792845"/>
    <lineage>
        <taxon>Bacteria</taxon>
        <taxon>Pseudomonadati</taxon>
        <taxon>Bacteroidota</taxon>
        <taxon>Sphingobacteriia</taxon>
        <taxon>Sphingobacteriales</taxon>
        <taxon>Sphingobacteriaceae</taxon>
        <taxon>Mucilaginibacter</taxon>
    </lineage>
</organism>
<sequence length="470" mass="52824">MIEDFAESIKGSNSFAFNDHLNVMQISTDDDKFDLVAVNDKFEVVWKTSLAGYGIKTDKFQNKVIALAANDHSNMKGTTNTFLAYVIDPANGKVLAEKVVYKSSNDLVEFPQMYTGDGAFFKLAVRQSGFARKIHVGIPFYSLFTANSYAREYNETRNLQVIEYNDKLDSVSAFKPVISNGTFISLGWNKHADMFIGWLNGPTIEVYKYDAGKTKPSNMLSADVVFKEDKSVVPSEHFMLKPSENSNVLYYGMMYVNQDNDGELGIGKFDFSTNKKLYATQALDKASLKAIKKNFTPVNKKIDDVDMGYGKGMTLLYLDELDGKVVAAIASRSKRASSINNYGVYMIQNSMLINAYDQNLVLKFQNVLPSDYIYPTRYLKTSFRFNNNKLYILSNAKTGMYSISGILSILDISTGQWDKMEYLSKKHIGNSDYADGGSVLWFGSNFMVPYLSTKSFAPNRADVTLQLNNY</sequence>
<dbReference type="Proteomes" id="UP000189739">
    <property type="component" value="Unassembled WGS sequence"/>
</dbReference>
<protein>
    <recommendedName>
        <fullName evidence="3">DUF4374 domain-containing protein</fullName>
    </recommendedName>
</protein>
<evidence type="ECO:0000313" key="1">
    <source>
        <dbReference type="EMBL" id="OOQ60974.1"/>
    </source>
</evidence>
<accession>A0A1S9PJ44</accession>
<reference evidence="1 2" key="1">
    <citation type="submission" date="2016-07" db="EMBL/GenBank/DDBJ databases">
        <title>Genomic analysis of zinc-resistant bacterium Mucilaginibacter pedocola TBZ30.</title>
        <authorList>
            <person name="Huang J."/>
            <person name="Tang J."/>
        </authorList>
    </citation>
    <scope>NUCLEOTIDE SEQUENCE [LARGE SCALE GENOMIC DNA]</scope>
    <source>
        <strain evidence="1 2">TBZ30</strain>
    </source>
</reference>
<comment type="caution">
    <text evidence="1">The sequence shown here is derived from an EMBL/GenBank/DDBJ whole genome shotgun (WGS) entry which is preliminary data.</text>
</comment>
<proteinExistence type="predicted"/>
<keyword evidence="2" id="KW-1185">Reference proteome</keyword>
<evidence type="ECO:0000313" key="2">
    <source>
        <dbReference type="Proteomes" id="UP000189739"/>
    </source>
</evidence>
<evidence type="ECO:0008006" key="3">
    <source>
        <dbReference type="Google" id="ProtNLM"/>
    </source>
</evidence>
<name>A0A1S9PJ44_9SPHI</name>
<dbReference type="AlphaFoldDB" id="A0A1S9PJ44"/>